<evidence type="ECO:0000313" key="2">
    <source>
        <dbReference type="EMBL" id="KNG87624.1"/>
    </source>
</evidence>
<dbReference type="AlphaFoldDB" id="A0A0L1J798"/>
<dbReference type="GeneID" id="26805440"/>
<dbReference type="InterPro" id="IPR013094">
    <property type="entry name" value="AB_hydrolase_3"/>
</dbReference>
<dbReference type="RefSeq" id="XP_015408547.1">
    <property type="nucleotide sequence ID" value="XM_015548893.1"/>
</dbReference>
<dbReference type="GO" id="GO:0016787">
    <property type="term" value="F:hydrolase activity"/>
    <property type="evidence" value="ECO:0007669"/>
    <property type="project" value="InterPro"/>
</dbReference>
<gene>
    <name evidence="2" type="ORF">ANOM_003636</name>
</gene>
<name>A0A0L1J798_ASPN3</name>
<evidence type="ECO:0000259" key="1">
    <source>
        <dbReference type="Pfam" id="PF07859"/>
    </source>
</evidence>
<dbReference type="OrthoDB" id="19653at2759"/>
<dbReference type="SUPFAM" id="SSF53474">
    <property type="entry name" value="alpha/beta-Hydrolases"/>
    <property type="match status" value="1"/>
</dbReference>
<comment type="caution">
    <text evidence="2">The sequence shown here is derived from an EMBL/GenBank/DDBJ whole genome shotgun (WGS) entry which is preliminary data.</text>
</comment>
<evidence type="ECO:0000313" key="3">
    <source>
        <dbReference type="Proteomes" id="UP000037505"/>
    </source>
</evidence>
<accession>A0A0L1J798</accession>
<organism evidence="2 3">
    <name type="scientific">Aspergillus nomiae NRRL (strain ATCC 15546 / NRRL 13137 / CBS 260.88 / M93)</name>
    <dbReference type="NCBI Taxonomy" id="1509407"/>
    <lineage>
        <taxon>Eukaryota</taxon>
        <taxon>Fungi</taxon>
        <taxon>Dikarya</taxon>
        <taxon>Ascomycota</taxon>
        <taxon>Pezizomycotina</taxon>
        <taxon>Eurotiomycetes</taxon>
        <taxon>Eurotiomycetidae</taxon>
        <taxon>Eurotiales</taxon>
        <taxon>Aspergillaceae</taxon>
        <taxon>Aspergillus</taxon>
        <taxon>Aspergillus subgen. Circumdati</taxon>
    </lineage>
</organism>
<dbReference type="PANTHER" id="PTHR23024">
    <property type="entry name" value="ARYLACETAMIDE DEACETYLASE"/>
    <property type="match status" value="1"/>
</dbReference>
<reference evidence="2 3" key="1">
    <citation type="submission" date="2014-06" db="EMBL/GenBank/DDBJ databases">
        <title>The Genome of the Aflatoxigenic Filamentous Fungus Aspergillus nomius.</title>
        <authorList>
            <person name="Moore M.G."/>
            <person name="Shannon B.M."/>
            <person name="Brian M.M."/>
        </authorList>
    </citation>
    <scope>NUCLEOTIDE SEQUENCE [LARGE SCALE GENOMIC DNA]</scope>
    <source>
        <strain evidence="2 3">NRRL 13137</strain>
    </source>
</reference>
<dbReference type="InterPro" id="IPR000073">
    <property type="entry name" value="AB_hydrolase_1"/>
</dbReference>
<dbReference type="EMBL" id="JNOM01000075">
    <property type="protein sequence ID" value="KNG87624.1"/>
    <property type="molecule type" value="Genomic_DNA"/>
</dbReference>
<protein>
    <recommendedName>
        <fullName evidence="1">Alpha/beta hydrolase fold-3 domain-containing protein</fullName>
    </recommendedName>
</protein>
<dbReference type="PRINTS" id="PR00111">
    <property type="entry name" value="ABHYDROLASE"/>
</dbReference>
<dbReference type="Pfam" id="PF07859">
    <property type="entry name" value="Abhydrolase_3"/>
    <property type="match status" value="1"/>
</dbReference>
<keyword evidence="3" id="KW-1185">Reference proteome</keyword>
<proteinExistence type="predicted"/>
<dbReference type="STRING" id="1509407.A0A0L1J798"/>
<sequence>MEAINLESSDISCFSDFTILTTTYKTVHGHQITTDILYPKTLSPPSEKVQNTVNCPVLLRYHGGGLIAGYSLFPPFFNPWYLELSKEYSAIIVSPNYRLLPEATIFDILEDVEDHWNWMHKSLPQFLIEHTQGSIQPDLNRILTAGDSAGGYLSIQMGLSHPEQIRAVNAVYPLVDVKSPHFTDQTEKAVFSMPATPRDTLARHIKQIREQEEATSNKIVVSAPTDAKRTQLMFSVCQHGLFGQFFPGDAIEIYPLERLDAGARFPRGGVLVLHGRNDSVVPVEGSYILRDKIEEVDCNLRFQLVVRDGEHGFDHSAKLHDAWLWEAAQGVIHSWLA</sequence>
<feature type="domain" description="Alpha/beta hydrolase fold-3" evidence="1">
    <location>
        <begin position="59"/>
        <end position="218"/>
    </location>
</feature>
<dbReference type="Proteomes" id="UP000037505">
    <property type="component" value="Unassembled WGS sequence"/>
</dbReference>
<dbReference type="InterPro" id="IPR050466">
    <property type="entry name" value="Carboxylest/Gibb_receptor"/>
</dbReference>
<dbReference type="Gene3D" id="3.40.50.1820">
    <property type="entry name" value="alpha/beta hydrolase"/>
    <property type="match status" value="1"/>
</dbReference>
<dbReference type="InterPro" id="IPR029058">
    <property type="entry name" value="AB_hydrolase_fold"/>
</dbReference>
<dbReference type="PANTHER" id="PTHR23024:SF339">
    <property type="entry name" value="ALPHA_BETA HYDROLASE FOLD-3 DOMAIN-CONTAINING PROTEIN"/>
    <property type="match status" value="1"/>
</dbReference>